<evidence type="ECO:0000313" key="3">
    <source>
        <dbReference type="Proteomes" id="UP000326396"/>
    </source>
</evidence>
<evidence type="ECO:0008006" key="4">
    <source>
        <dbReference type="Google" id="ProtNLM"/>
    </source>
</evidence>
<protein>
    <recommendedName>
        <fullName evidence="4">Transmembrane protein</fullName>
    </recommendedName>
</protein>
<dbReference type="OrthoDB" id="71307at2759"/>
<reference evidence="2 3" key="1">
    <citation type="submission" date="2019-05" db="EMBL/GenBank/DDBJ databases">
        <title>Mikania micrantha, genome provides insights into the molecular mechanism of rapid growth.</title>
        <authorList>
            <person name="Liu B."/>
        </authorList>
    </citation>
    <scope>NUCLEOTIDE SEQUENCE [LARGE SCALE GENOMIC DNA]</scope>
    <source>
        <strain evidence="2">NLD-2019</strain>
        <tissue evidence="2">Leaf</tissue>
    </source>
</reference>
<accession>A0A5N6PH22</accession>
<name>A0A5N6PH22_9ASTR</name>
<comment type="caution">
    <text evidence="2">The sequence shown here is derived from an EMBL/GenBank/DDBJ whole genome shotgun (WGS) entry which is preliminary data.</text>
</comment>
<dbReference type="AlphaFoldDB" id="A0A5N6PH22"/>
<feature type="transmembrane region" description="Helical" evidence="1">
    <location>
        <begin position="7"/>
        <end position="27"/>
    </location>
</feature>
<evidence type="ECO:0000256" key="1">
    <source>
        <dbReference type="SAM" id="Phobius"/>
    </source>
</evidence>
<dbReference type="EMBL" id="SZYD01000004">
    <property type="protein sequence ID" value="KAD6454029.1"/>
    <property type="molecule type" value="Genomic_DNA"/>
</dbReference>
<organism evidence="2 3">
    <name type="scientific">Mikania micrantha</name>
    <name type="common">bitter vine</name>
    <dbReference type="NCBI Taxonomy" id="192012"/>
    <lineage>
        <taxon>Eukaryota</taxon>
        <taxon>Viridiplantae</taxon>
        <taxon>Streptophyta</taxon>
        <taxon>Embryophyta</taxon>
        <taxon>Tracheophyta</taxon>
        <taxon>Spermatophyta</taxon>
        <taxon>Magnoliopsida</taxon>
        <taxon>eudicotyledons</taxon>
        <taxon>Gunneridae</taxon>
        <taxon>Pentapetalae</taxon>
        <taxon>asterids</taxon>
        <taxon>campanulids</taxon>
        <taxon>Asterales</taxon>
        <taxon>Asteraceae</taxon>
        <taxon>Asteroideae</taxon>
        <taxon>Heliantheae alliance</taxon>
        <taxon>Eupatorieae</taxon>
        <taxon>Mikania</taxon>
    </lineage>
</organism>
<keyword evidence="1" id="KW-0472">Membrane</keyword>
<dbReference type="Proteomes" id="UP000326396">
    <property type="component" value="Linkage Group LG12"/>
</dbReference>
<proteinExistence type="predicted"/>
<gene>
    <name evidence="2" type="ORF">E3N88_08735</name>
</gene>
<keyword evidence="1" id="KW-0812">Transmembrane</keyword>
<keyword evidence="3" id="KW-1185">Reference proteome</keyword>
<keyword evidence="1" id="KW-1133">Transmembrane helix</keyword>
<evidence type="ECO:0000313" key="2">
    <source>
        <dbReference type="EMBL" id="KAD6454029.1"/>
    </source>
</evidence>
<sequence>MELFQELVFTISFSFIVFLLIVKLFSISSNLDDGNLKESFMVEEKIEKEWVVCDSEKEGKTGYFEDQLKGSDKIDFGCFGDALGSRVVIGDTGSCSGGDDCYVFDESPVRTDLTEWSEANDADGDADSGSMRSDVVNMVESTGSLVQEDCMKSVDVEHVASSAIDVSEAKVDEEDEVFDDDLQGIETFGPL</sequence>